<gene>
    <name evidence="1" type="ORF">Hyperionvirus28_28</name>
</gene>
<dbReference type="EMBL" id="MK072410">
    <property type="protein sequence ID" value="AYV84540.1"/>
    <property type="molecule type" value="Genomic_DNA"/>
</dbReference>
<name>A0A3G5ABF5_9VIRU</name>
<organism evidence="1">
    <name type="scientific">Hyperionvirus sp</name>
    <dbReference type="NCBI Taxonomy" id="2487770"/>
    <lineage>
        <taxon>Viruses</taxon>
        <taxon>Varidnaviria</taxon>
        <taxon>Bamfordvirae</taxon>
        <taxon>Nucleocytoviricota</taxon>
        <taxon>Megaviricetes</taxon>
        <taxon>Imitervirales</taxon>
        <taxon>Mimiviridae</taxon>
        <taxon>Klosneuvirinae</taxon>
    </lineage>
</organism>
<reference evidence="1" key="1">
    <citation type="submission" date="2018-10" db="EMBL/GenBank/DDBJ databases">
        <title>Hidden diversity of soil giant viruses.</title>
        <authorList>
            <person name="Schulz F."/>
            <person name="Alteio L."/>
            <person name="Goudeau D."/>
            <person name="Ryan E.M."/>
            <person name="Malmstrom R.R."/>
            <person name="Blanchard J."/>
            <person name="Woyke T."/>
        </authorList>
    </citation>
    <scope>NUCLEOTIDE SEQUENCE</scope>
    <source>
        <strain evidence="1">HYV1</strain>
    </source>
</reference>
<sequence length="128" mass="15458">MDYKQKYKKYKIKYRELKRVTDDDKKWAKDWGQEEPSAENVYNEIMDKLTNDNTVLDANYIYSIKEQIFGPVTHKKYNPESSHRMEDIISIRFLQNIVDGKLTDIDNIKKISEKILEINNIPFERWYS</sequence>
<proteinExistence type="predicted"/>
<evidence type="ECO:0000313" key="1">
    <source>
        <dbReference type="EMBL" id="AYV84540.1"/>
    </source>
</evidence>
<protein>
    <submittedName>
        <fullName evidence="1">Uncharacterized protein</fullName>
    </submittedName>
</protein>
<accession>A0A3G5ABF5</accession>